<dbReference type="SUPFAM" id="SSF53271">
    <property type="entry name" value="PRTase-like"/>
    <property type="match status" value="1"/>
</dbReference>
<keyword evidence="3" id="KW-1185">Reference proteome</keyword>
<protein>
    <submittedName>
        <fullName evidence="2">Phosphoribosyltransferase</fullName>
    </submittedName>
</protein>
<proteinExistence type="predicted"/>
<reference evidence="2 3" key="1">
    <citation type="submission" date="2024-06" db="EMBL/GenBank/DDBJ databases">
        <title>The Natural Products Discovery Center: Release of the First 8490 Sequenced Strains for Exploring Actinobacteria Biosynthetic Diversity.</title>
        <authorList>
            <person name="Kalkreuter E."/>
            <person name="Kautsar S.A."/>
            <person name="Yang D."/>
            <person name="Bader C.D."/>
            <person name="Teijaro C.N."/>
            <person name="Fluegel L."/>
            <person name="Davis C.M."/>
            <person name="Simpson J.R."/>
            <person name="Lauterbach L."/>
            <person name="Steele A.D."/>
            <person name="Gui C."/>
            <person name="Meng S."/>
            <person name="Li G."/>
            <person name="Viehrig K."/>
            <person name="Ye F."/>
            <person name="Su P."/>
            <person name="Kiefer A.F."/>
            <person name="Nichols A."/>
            <person name="Cepeda A.J."/>
            <person name="Yan W."/>
            <person name="Fan B."/>
            <person name="Jiang Y."/>
            <person name="Adhikari A."/>
            <person name="Zheng C.-J."/>
            <person name="Schuster L."/>
            <person name="Cowan T.M."/>
            <person name="Smanski M.J."/>
            <person name="Chevrette M.G."/>
            <person name="De Carvalho L.P.S."/>
            <person name="Shen B."/>
        </authorList>
    </citation>
    <scope>NUCLEOTIDE SEQUENCE [LARGE SCALE GENOMIC DNA]</scope>
    <source>
        <strain evidence="2 3">NPDC038104</strain>
    </source>
</reference>
<dbReference type="Pfam" id="PF00156">
    <property type="entry name" value="Pribosyltran"/>
    <property type="match status" value="1"/>
</dbReference>
<evidence type="ECO:0000313" key="2">
    <source>
        <dbReference type="EMBL" id="MEU3553320.1"/>
    </source>
</evidence>
<dbReference type="InterPro" id="IPR029057">
    <property type="entry name" value="PRTase-like"/>
</dbReference>
<keyword evidence="2" id="KW-0328">Glycosyltransferase</keyword>
<organism evidence="2 3">
    <name type="scientific">Streptomyces fragilis</name>
    <dbReference type="NCBI Taxonomy" id="67301"/>
    <lineage>
        <taxon>Bacteria</taxon>
        <taxon>Bacillati</taxon>
        <taxon>Actinomycetota</taxon>
        <taxon>Actinomycetes</taxon>
        <taxon>Kitasatosporales</taxon>
        <taxon>Streptomycetaceae</taxon>
        <taxon>Streptomyces</taxon>
    </lineage>
</organism>
<dbReference type="RefSeq" id="WP_108952696.1">
    <property type="nucleotide sequence ID" value="NZ_BEVZ01000002.1"/>
</dbReference>
<feature type="domain" description="Phosphoribosyltransferase" evidence="1">
    <location>
        <begin position="109"/>
        <end position="193"/>
    </location>
</feature>
<evidence type="ECO:0000313" key="3">
    <source>
        <dbReference type="Proteomes" id="UP001550850"/>
    </source>
</evidence>
<comment type="caution">
    <text evidence="2">The sequence shown here is derived from an EMBL/GenBank/DDBJ whole genome shotgun (WGS) entry which is preliminary data.</text>
</comment>
<dbReference type="GO" id="GO:0016757">
    <property type="term" value="F:glycosyltransferase activity"/>
    <property type="evidence" value="ECO:0007669"/>
    <property type="project" value="UniProtKB-KW"/>
</dbReference>
<evidence type="ECO:0000259" key="1">
    <source>
        <dbReference type="Pfam" id="PF00156"/>
    </source>
</evidence>
<dbReference type="Proteomes" id="UP001550850">
    <property type="component" value="Unassembled WGS sequence"/>
</dbReference>
<dbReference type="EMBL" id="JBEZUR010000003">
    <property type="protein sequence ID" value="MEU3553320.1"/>
    <property type="molecule type" value="Genomic_DNA"/>
</dbReference>
<accession>A0ABV2YC67</accession>
<dbReference type="Gene3D" id="3.40.50.2020">
    <property type="match status" value="1"/>
</dbReference>
<gene>
    <name evidence="2" type="ORF">AB0E65_03620</name>
</gene>
<dbReference type="InterPro" id="IPR000836">
    <property type="entry name" value="PRTase_dom"/>
</dbReference>
<dbReference type="CDD" id="cd06223">
    <property type="entry name" value="PRTases_typeI"/>
    <property type="match status" value="1"/>
</dbReference>
<name>A0ABV2YC67_9ACTN</name>
<sequence>MNQRKAAGPLTVGRLARELVSRAGRPMPALRCYESLTALWVRVCDTGLPGAGLLQVKTLRTARRLTAGEDTVIAPSRECVPGRLLGDESLVRMPASLAVQGVEWQDTTALAERWLQTNTETKPVLVAGVRTGGAYLAPLVAAQLKAAGVDTLLTSVRPGGGGPPLTTGRNVLLVDDPPLTGRTLLALAKEVAGPGGVEVLVPVFTEDDVRPLRDAGVQVTVLPRERWQSTRRLQPNALASYMDTCAEWLGPEHRTPAVVGVVPGRENSALTPWPGVRHRSPARAVVRLRTAGGVQRAVAGWVPPGIFGDAARATATEVSSPVPPATLAVGRALVLSEELRLGSPLGPDPEHHLLEEAVDYVLARAEQLPVETTARTPIPAVLHTLAQALHAGTATDTAATAQRLHHLLAAHAPTLPDNRCEAEKWLIDDNGRLRKTGHLTHAYRRDNELLTPLIDLAALSVAFGRDLQDIAESVERRLGGKAWHAALAVALLCYGMARGEQLPRTYNPERAAEAAVEAFRLQRGMGNAAVLLQKVLRYGETGPDSAAPRVVNRWQRPPDALVQPRLPFDGAPAAEEGTGLTAAESKKTESAVATWAGQRFLPVHRGDTLLLAPLGSPARWPEAETSLTELASLLPHPQQLFWCGVPAVRLQEAP</sequence>
<keyword evidence="2" id="KW-0808">Transferase</keyword>